<dbReference type="Proteomes" id="UP001202328">
    <property type="component" value="Unassembled WGS sequence"/>
</dbReference>
<keyword evidence="3" id="KW-1185">Reference proteome</keyword>
<evidence type="ECO:0000313" key="3">
    <source>
        <dbReference type="Proteomes" id="UP001202328"/>
    </source>
</evidence>
<dbReference type="AlphaFoldDB" id="A0AAD4SXX0"/>
<feature type="coiled-coil region" evidence="1">
    <location>
        <begin position="604"/>
        <end position="645"/>
    </location>
</feature>
<comment type="caution">
    <text evidence="2">The sequence shown here is derived from an EMBL/GenBank/DDBJ whole genome shotgun (WGS) entry which is preliminary data.</text>
</comment>
<reference evidence="2" key="1">
    <citation type="submission" date="2022-04" db="EMBL/GenBank/DDBJ databases">
        <title>A functionally conserved STORR gene fusion in Papaver species that diverged 16.8 million years ago.</title>
        <authorList>
            <person name="Catania T."/>
        </authorList>
    </citation>
    <scope>NUCLEOTIDE SEQUENCE</scope>
    <source>
        <strain evidence="2">S-188037</strain>
    </source>
</reference>
<organism evidence="2 3">
    <name type="scientific">Papaver atlanticum</name>
    <dbReference type="NCBI Taxonomy" id="357466"/>
    <lineage>
        <taxon>Eukaryota</taxon>
        <taxon>Viridiplantae</taxon>
        <taxon>Streptophyta</taxon>
        <taxon>Embryophyta</taxon>
        <taxon>Tracheophyta</taxon>
        <taxon>Spermatophyta</taxon>
        <taxon>Magnoliopsida</taxon>
        <taxon>Ranunculales</taxon>
        <taxon>Papaveraceae</taxon>
        <taxon>Papaveroideae</taxon>
        <taxon>Papaver</taxon>
    </lineage>
</organism>
<evidence type="ECO:0008006" key="4">
    <source>
        <dbReference type="Google" id="ProtNLM"/>
    </source>
</evidence>
<accession>A0AAD4SXX0</accession>
<name>A0AAD4SXX0_9MAGN</name>
<dbReference type="EMBL" id="JAJJMB010008256">
    <property type="protein sequence ID" value="KAI3924827.1"/>
    <property type="molecule type" value="Genomic_DNA"/>
</dbReference>
<protein>
    <recommendedName>
        <fullName evidence="4">Aminotransferase-like plant mobile domain-containing protein</fullName>
    </recommendedName>
</protein>
<proteinExistence type="predicted"/>
<keyword evidence="1" id="KW-0175">Coiled coil</keyword>
<sequence length="660" mass="75956">MPISTKASTKAKKDTRIFRSSLEQLVDIAEEIRERIKHFPKHLQAIKNCPFWSFYQPFHEGRLNQADMKKKQMGVQRILNTFDPIKQVFVFDGKEFKSTAENLAVIFGLQRIKGGAEFTTIRHPQPEIHLSQIVFCKTYLKGEPGMQKKDIIESLYATAEDVTKPDEFVKLLVLYFCVQIFFPSKSGNKISKLYLNYIFAMHQVSWPDLIHSYLMEALMEAEKPYKTLKGCTVYILFWFAEVTHFVSKIEGEPGNCKPRFLRWNTKVLVEEFSNKGMTSLKQDLTGLFIDPLDEGEQSLITPIEICQANSDKIGEKMARDRERDENWVLCTDRDAEELTPVFLSKKRKISIEESRPLEGNCICNHEPELLPSSEPMDKTAIPIFLTQEFMDIPRSSVKDLHGKGNYSSFSEEKTMGIESIEGRELSEEPVDATMITSSFNCLTPDYTLLSISTSVNAIPSLTGSTSASAQERVEGFVFVDNFKIPEEYEILYKKIYGKYGHIATKKVIKFSDTVLLACVTNLLKIISAMETKRGEELSEELLEEWEGFIKDAEALKFNVKWLRNGFNRLKKHWKSFFRIDREVESDEQVLDAMQVNYAGLWTRRGELETEIDELETELSQVKIQIRKAEAKISSKREAIQEKVTQKIIFQSKPVLEMVLN</sequence>
<gene>
    <name evidence="2" type="ORF">MKW98_031078</name>
</gene>
<evidence type="ECO:0000313" key="2">
    <source>
        <dbReference type="EMBL" id="KAI3924827.1"/>
    </source>
</evidence>
<evidence type="ECO:0000256" key="1">
    <source>
        <dbReference type="SAM" id="Coils"/>
    </source>
</evidence>